<evidence type="ECO:0000313" key="2">
    <source>
        <dbReference type="Proteomes" id="UP000585272"/>
    </source>
</evidence>
<protein>
    <submittedName>
        <fullName evidence="1">Uncharacterized protein</fullName>
    </submittedName>
</protein>
<sequence>MFNPNPNACFAVNSHGFDLNRATYPGSGNLWVCEGAYVDILGYFGPQRCGNKYAGSGYDFETTSGLQKRGYNLHHGNNPHTVNGAMWTGWFS</sequence>
<name>A0A840IGY9_9ACTN</name>
<dbReference type="EMBL" id="JACHNU010000004">
    <property type="protein sequence ID" value="MBB4663453.1"/>
    <property type="molecule type" value="Genomic_DNA"/>
</dbReference>
<comment type="caution">
    <text evidence="1">The sequence shown here is derived from an EMBL/GenBank/DDBJ whole genome shotgun (WGS) entry which is preliminary data.</text>
</comment>
<dbReference type="RefSeq" id="WP_183343183.1">
    <property type="nucleotide sequence ID" value="NZ_JACHNU010000004.1"/>
</dbReference>
<reference evidence="1 2" key="1">
    <citation type="submission" date="2020-08" db="EMBL/GenBank/DDBJ databases">
        <title>Genomic Encyclopedia of Archaeal and Bacterial Type Strains, Phase II (KMG-II): from individual species to whole genera.</title>
        <authorList>
            <person name="Goeker M."/>
        </authorList>
    </citation>
    <scope>NUCLEOTIDE SEQUENCE [LARGE SCALE GENOMIC DNA]</scope>
    <source>
        <strain evidence="1 2">DSM 23288</strain>
    </source>
</reference>
<evidence type="ECO:0000313" key="1">
    <source>
        <dbReference type="EMBL" id="MBB4663453.1"/>
    </source>
</evidence>
<keyword evidence="2" id="KW-1185">Reference proteome</keyword>
<dbReference type="Proteomes" id="UP000585272">
    <property type="component" value="Unassembled WGS sequence"/>
</dbReference>
<accession>A0A840IGY9</accession>
<proteinExistence type="predicted"/>
<organism evidence="1 2">
    <name type="scientific">Conexibacter arvalis</name>
    <dbReference type="NCBI Taxonomy" id="912552"/>
    <lineage>
        <taxon>Bacteria</taxon>
        <taxon>Bacillati</taxon>
        <taxon>Actinomycetota</taxon>
        <taxon>Thermoleophilia</taxon>
        <taxon>Solirubrobacterales</taxon>
        <taxon>Conexibacteraceae</taxon>
        <taxon>Conexibacter</taxon>
    </lineage>
</organism>
<dbReference type="AlphaFoldDB" id="A0A840IGY9"/>
<gene>
    <name evidence="1" type="ORF">BDZ31_003048</name>
</gene>